<sequence>MPCSAKVALTDDEVRALNALPGADFEVDAEPLGCDFGAHRPDVQHAACAQMQYSEPGILVLWWLLWDDEGRRELRIAPSCQKAVVSETCLLVEDHPGTCDQSIDFTREELAAALRRPDSATG</sequence>
<evidence type="ECO:0000313" key="1">
    <source>
        <dbReference type="EMBL" id="MDX3020055.1"/>
    </source>
</evidence>
<dbReference type="RefSeq" id="WP_319166695.1">
    <property type="nucleotide sequence ID" value="NZ_JARAWP010000011.1"/>
</dbReference>
<accession>A0ABU4LXV5</accession>
<proteinExistence type="predicted"/>
<name>A0ABU4LXV5_9ACTN</name>
<reference evidence="1 2" key="1">
    <citation type="journal article" date="2023" name="Microb. Genom.">
        <title>Mesoterricola silvestris gen. nov., sp. nov., Mesoterricola sediminis sp. nov., Geothrix oryzae sp. nov., Geothrix edaphica sp. nov., Geothrix rubra sp. nov., and Geothrix limicola sp. nov., six novel members of Acidobacteriota isolated from soils.</title>
        <authorList>
            <person name="Weisberg A.J."/>
            <person name="Pearce E."/>
            <person name="Kramer C.G."/>
            <person name="Chang J.H."/>
            <person name="Clarke C.R."/>
        </authorList>
    </citation>
    <scope>NUCLEOTIDE SEQUENCE [LARGE SCALE GENOMIC DNA]</scope>
    <source>
        <strain evidence="1 2">NB05-1H</strain>
    </source>
</reference>
<gene>
    <name evidence="1" type="ORF">PV666_19505</name>
</gene>
<evidence type="ECO:0000313" key="2">
    <source>
        <dbReference type="Proteomes" id="UP001272987"/>
    </source>
</evidence>
<keyword evidence="2" id="KW-1185">Reference proteome</keyword>
<organism evidence="1 2">
    <name type="scientific">Streptomyces acidiscabies</name>
    <dbReference type="NCBI Taxonomy" id="42234"/>
    <lineage>
        <taxon>Bacteria</taxon>
        <taxon>Bacillati</taxon>
        <taxon>Actinomycetota</taxon>
        <taxon>Actinomycetes</taxon>
        <taxon>Kitasatosporales</taxon>
        <taxon>Streptomycetaceae</taxon>
        <taxon>Streptomyces</taxon>
    </lineage>
</organism>
<comment type="caution">
    <text evidence="1">The sequence shown here is derived from an EMBL/GenBank/DDBJ whole genome shotgun (WGS) entry which is preliminary data.</text>
</comment>
<protein>
    <submittedName>
        <fullName evidence="1">Uncharacterized protein</fullName>
    </submittedName>
</protein>
<dbReference type="Proteomes" id="UP001272987">
    <property type="component" value="Unassembled WGS sequence"/>
</dbReference>
<dbReference type="EMBL" id="JARAWP010000011">
    <property type="protein sequence ID" value="MDX3020055.1"/>
    <property type="molecule type" value="Genomic_DNA"/>
</dbReference>